<keyword evidence="3 4" id="KW-0479">Metal-binding</keyword>
<proteinExistence type="inferred from homology"/>
<dbReference type="PANTHER" id="PTHR24305:SF166">
    <property type="entry name" value="CYTOCHROME P450 12A4, MITOCHONDRIAL-RELATED"/>
    <property type="match status" value="1"/>
</dbReference>
<evidence type="ECO:0000256" key="4">
    <source>
        <dbReference type="RuleBase" id="RU000461"/>
    </source>
</evidence>
<name>A0A1M5JAR2_9BRAD</name>
<evidence type="ECO:0000256" key="2">
    <source>
        <dbReference type="ARBA" id="ARBA00010617"/>
    </source>
</evidence>
<sequence length="497" mass="55321">MSIAKALGTEAALGVEAVLGVEALDMPVARRPLVPPSPPRAPDNMTAIGRMSAMRASAIGTWGQRAYEEDIIRGRFFGRSSFILNTPDAIRHVLVENYENYTRTPAAIRVLRPVLGEGPLIAEGRAWKHQRRTLAPAFTPRAVMPLVPHMVAVIDETIARLAAKCAEPVDLRETMQRMTLEIAGRTMFSFGMERHGPTLRDFVMEYGARLARPHFLDLLLPLSWPTPQDLSRARFRKRWTRFIGQLMAERRAAGKNQGALPRDLFDLMGAARDPETGEAFTDEQLGDQIATMILAGHETTAIALFWSLYLLALDPASQDQLAAEVEGADVNGGLDIERLKFTRAVVDETMRLYPPAFLIARAAVAPDTIAGMPVRRNDVVLIAPWLLHRHEKLWREPNAFMPERFMSSAPPPDRFAYLPFGVGARVCIGAHFALVEATLALAKIIKAFRVELLDKAPVMPIGVVTTQPDRSPMFRIARRRGSIVWTLRQSALKVRHE</sequence>
<keyword evidence="4" id="KW-0560">Oxidoreductase</keyword>
<accession>A0A1M5JAR2</accession>
<evidence type="ECO:0000313" key="6">
    <source>
        <dbReference type="Proteomes" id="UP000190675"/>
    </source>
</evidence>
<comment type="similarity">
    <text evidence="2 4">Belongs to the cytochrome P450 family.</text>
</comment>
<keyword evidence="3 4" id="KW-0349">Heme</keyword>
<protein>
    <submittedName>
        <fullName evidence="5">Unspecific monooxygenase</fullName>
    </submittedName>
</protein>
<dbReference type="InterPro" id="IPR050121">
    <property type="entry name" value="Cytochrome_P450_monoxygenase"/>
</dbReference>
<feature type="binding site" description="axial binding residue" evidence="3">
    <location>
        <position position="427"/>
    </location>
    <ligand>
        <name>heme</name>
        <dbReference type="ChEBI" id="CHEBI:30413"/>
    </ligand>
    <ligandPart>
        <name>Fe</name>
        <dbReference type="ChEBI" id="CHEBI:18248"/>
    </ligandPart>
</feature>
<dbReference type="EMBL" id="LT670818">
    <property type="protein sequence ID" value="SHG37475.1"/>
    <property type="molecule type" value="Genomic_DNA"/>
</dbReference>
<dbReference type="Proteomes" id="UP000190675">
    <property type="component" value="Chromosome I"/>
</dbReference>
<evidence type="ECO:0000256" key="1">
    <source>
        <dbReference type="ARBA" id="ARBA00001971"/>
    </source>
</evidence>
<dbReference type="InterPro" id="IPR002401">
    <property type="entry name" value="Cyt_P450_E_grp-I"/>
</dbReference>
<dbReference type="GO" id="GO:0005506">
    <property type="term" value="F:iron ion binding"/>
    <property type="evidence" value="ECO:0007669"/>
    <property type="project" value="InterPro"/>
</dbReference>
<organism evidence="5 6">
    <name type="scientific">Bradyrhizobium erythrophlei</name>
    <dbReference type="NCBI Taxonomy" id="1437360"/>
    <lineage>
        <taxon>Bacteria</taxon>
        <taxon>Pseudomonadati</taxon>
        <taxon>Pseudomonadota</taxon>
        <taxon>Alphaproteobacteria</taxon>
        <taxon>Hyphomicrobiales</taxon>
        <taxon>Nitrobacteraceae</taxon>
        <taxon>Bradyrhizobium</taxon>
    </lineage>
</organism>
<dbReference type="GO" id="GO:0016705">
    <property type="term" value="F:oxidoreductase activity, acting on paired donors, with incorporation or reduction of molecular oxygen"/>
    <property type="evidence" value="ECO:0007669"/>
    <property type="project" value="InterPro"/>
</dbReference>
<reference evidence="5 6" key="1">
    <citation type="submission" date="2016-11" db="EMBL/GenBank/DDBJ databases">
        <authorList>
            <person name="Jaros S."/>
            <person name="Januszkiewicz K."/>
            <person name="Wedrychowicz H."/>
        </authorList>
    </citation>
    <scope>NUCLEOTIDE SEQUENCE [LARGE SCALE GENOMIC DNA]</scope>
    <source>
        <strain evidence="5 6">GAS242</strain>
    </source>
</reference>
<dbReference type="GO" id="GO:0004497">
    <property type="term" value="F:monooxygenase activity"/>
    <property type="evidence" value="ECO:0007669"/>
    <property type="project" value="UniProtKB-KW"/>
</dbReference>
<dbReference type="PANTHER" id="PTHR24305">
    <property type="entry name" value="CYTOCHROME P450"/>
    <property type="match status" value="1"/>
</dbReference>
<dbReference type="AlphaFoldDB" id="A0A1M5JAR2"/>
<comment type="cofactor">
    <cofactor evidence="1 3">
        <name>heme</name>
        <dbReference type="ChEBI" id="CHEBI:30413"/>
    </cofactor>
</comment>
<dbReference type="PRINTS" id="PR00463">
    <property type="entry name" value="EP450I"/>
</dbReference>
<dbReference type="InterPro" id="IPR017972">
    <property type="entry name" value="Cyt_P450_CS"/>
</dbReference>
<dbReference type="Pfam" id="PF00067">
    <property type="entry name" value="p450"/>
    <property type="match status" value="1"/>
</dbReference>
<gene>
    <name evidence="5" type="ORF">SAMN05444169_2098</name>
</gene>
<dbReference type="Gene3D" id="1.10.630.10">
    <property type="entry name" value="Cytochrome P450"/>
    <property type="match status" value="1"/>
</dbReference>
<dbReference type="PROSITE" id="PS00086">
    <property type="entry name" value="CYTOCHROME_P450"/>
    <property type="match status" value="1"/>
</dbReference>
<evidence type="ECO:0000256" key="3">
    <source>
        <dbReference type="PIRSR" id="PIRSR602401-1"/>
    </source>
</evidence>
<dbReference type="InterPro" id="IPR036396">
    <property type="entry name" value="Cyt_P450_sf"/>
</dbReference>
<dbReference type="InterPro" id="IPR001128">
    <property type="entry name" value="Cyt_P450"/>
</dbReference>
<keyword evidence="3 4" id="KW-0408">Iron</keyword>
<dbReference type="PRINTS" id="PR00385">
    <property type="entry name" value="P450"/>
</dbReference>
<dbReference type="GO" id="GO:0020037">
    <property type="term" value="F:heme binding"/>
    <property type="evidence" value="ECO:0007669"/>
    <property type="project" value="InterPro"/>
</dbReference>
<dbReference type="SUPFAM" id="SSF48264">
    <property type="entry name" value="Cytochrome P450"/>
    <property type="match status" value="1"/>
</dbReference>
<evidence type="ECO:0000313" key="5">
    <source>
        <dbReference type="EMBL" id="SHG37475.1"/>
    </source>
</evidence>
<keyword evidence="4 5" id="KW-0503">Monooxygenase</keyword>